<organism evidence="2">
    <name type="scientific">Singulisphaera sp. Ch08</name>
    <dbReference type="NCBI Taxonomy" id="3120278"/>
    <lineage>
        <taxon>Bacteria</taxon>
        <taxon>Pseudomonadati</taxon>
        <taxon>Planctomycetota</taxon>
        <taxon>Planctomycetia</taxon>
        <taxon>Isosphaerales</taxon>
        <taxon>Isosphaeraceae</taxon>
        <taxon>Singulisphaera</taxon>
    </lineage>
</organism>
<dbReference type="InterPro" id="IPR010869">
    <property type="entry name" value="DUF1501"/>
</dbReference>
<name>A0AAU7C982_9BACT</name>
<dbReference type="Pfam" id="PF07394">
    <property type="entry name" value="DUF1501"/>
    <property type="match status" value="1"/>
</dbReference>
<dbReference type="PROSITE" id="PS51318">
    <property type="entry name" value="TAT"/>
    <property type="match status" value="1"/>
</dbReference>
<dbReference type="AlphaFoldDB" id="A0AAU7C982"/>
<dbReference type="PANTHER" id="PTHR43737">
    <property type="entry name" value="BLL7424 PROTEIN"/>
    <property type="match status" value="1"/>
</dbReference>
<dbReference type="PANTHER" id="PTHR43737:SF1">
    <property type="entry name" value="DUF1501 DOMAIN-CONTAINING PROTEIN"/>
    <property type="match status" value="1"/>
</dbReference>
<reference evidence="2" key="1">
    <citation type="submission" date="2024-05" db="EMBL/GenBank/DDBJ databases">
        <title>Planctomycetes of the genus Singulisphaera possess chitinolytic capabilities.</title>
        <authorList>
            <person name="Ivanova A."/>
        </authorList>
    </citation>
    <scope>NUCLEOTIDE SEQUENCE</scope>
    <source>
        <strain evidence="2">Ch08T</strain>
    </source>
</reference>
<dbReference type="RefSeq" id="WP_406694746.1">
    <property type="nucleotide sequence ID" value="NZ_CP155447.1"/>
</dbReference>
<evidence type="ECO:0000313" key="2">
    <source>
        <dbReference type="EMBL" id="XBH02002.1"/>
    </source>
</evidence>
<evidence type="ECO:0000256" key="1">
    <source>
        <dbReference type="SAM" id="MobiDB-lite"/>
    </source>
</evidence>
<feature type="region of interest" description="Disordered" evidence="1">
    <location>
        <begin position="1"/>
        <end position="20"/>
    </location>
</feature>
<gene>
    <name evidence="2" type="ORF">V5E97_27205</name>
</gene>
<sequence length="511" mass="56339">MKRDSSNQGPRIARASTDSSPEPILTRRRLLQRAGGGFGLIGLASLLHQEGLLEAPANAAGDLDRLALNPMAPRPAHFPGRAKRVIWIFINGGPSQVDTWDYKPALARWNGKSMREFDSSFKNTTGFFKDQVGGLMKSPFRFSPRGESGKMVSELFPYLGQHVDKMAFIHSAHTESNNHSPALFMMNTGLPRMGFPCVGSWVTYGLGSENQSLPGFVVMSDPRGRGLPKGQAANWGAAFLPGVYQGTHLRSKGSPIDNLERAGGMSDAQQRAQLDLINEFNRIHQDQEQNRAERELAARIESFELAYRMQSAAPEAIDIDSEPAHIRQLYGLDDPRCEHVARQCLTARRMVERGVRFVQIYSGGMENQRSWDGHVDIKGNHEQFAGETDKPVAGLLADLAQRGLLDETLVIWGGEFGRLPIAQTGQTPGRDHNPHGFTLWMAGGGIKGGVSYGESDEVGYAAAVDKVHVNDIHATVLHLLGLEHERLTYNYNGRRFRLTDVAGQVLKKILL</sequence>
<proteinExistence type="predicted"/>
<dbReference type="InterPro" id="IPR017850">
    <property type="entry name" value="Alkaline_phosphatase_core_sf"/>
</dbReference>
<dbReference type="EMBL" id="CP155447">
    <property type="protein sequence ID" value="XBH02002.1"/>
    <property type="molecule type" value="Genomic_DNA"/>
</dbReference>
<protein>
    <submittedName>
        <fullName evidence="2">DUF1501 domain-containing protein</fullName>
    </submittedName>
</protein>
<dbReference type="SUPFAM" id="SSF53649">
    <property type="entry name" value="Alkaline phosphatase-like"/>
    <property type="match status" value="1"/>
</dbReference>
<accession>A0AAU7C982</accession>
<dbReference type="InterPro" id="IPR006311">
    <property type="entry name" value="TAT_signal"/>
</dbReference>